<dbReference type="PANTHER" id="PTHR13989">
    <property type="entry name" value="REPLICATION PROTEIN A-RELATED"/>
    <property type="match status" value="1"/>
</dbReference>
<evidence type="ECO:0000256" key="6">
    <source>
        <dbReference type="ARBA" id="ARBA00023125"/>
    </source>
</evidence>
<evidence type="ECO:0000256" key="7">
    <source>
        <dbReference type="ARBA" id="ARBA00023242"/>
    </source>
</evidence>
<evidence type="ECO:0000313" key="9">
    <source>
        <dbReference type="EMBL" id="RAL42306.1"/>
    </source>
</evidence>
<proteinExistence type="predicted"/>
<keyword evidence="4" id="KW-0158">Chromosome</keyword>
<protein>
    <recommendedName>
        <fullName evidence="3">CST complex subunit STN1</fullName>
    </recommendedName>
    <alternativeName>
        <fullName evidence="8">Suppressor of cdc thirteen homolog</fullName>
    </alternativeName>
</protein>
<keyword evidence="5" id="KW-0779">Telomere</keyword>
<organism evidence="9 10">
    <name type="scientific">Cuscuta australis</name>
    <dbReference type="NCBI Taxonomy" id="267555"/>
    <lineage>
        <taxon>Eukaryota</taxon>
        <taxon>Viridiplantae</taxon>
        <taxon>Streptophyta</taxon>
        <taxon>Embryophyta</taxon>
        <taxon>Tracheophyta</taxon>
        <taxon>Spermatophyta</taxon>
        <taxon>Magnoliopsida</taxon>
        <taxon>eudicotyledons</taxon>
        <taxon>Gunneridae</taxon>
        <taxon>Pentapetalae</taxon>
        <taxon>asterids</taxon>
        <taxon>lamiids</taxon>
        <taxon>Solanales</taxon>
        <taxon>Convolvulaceae</taxon>
        <taxon>Cuscuteae</taxon>
        <taxon>Cuscuta</taxon>
        <taxon>Cuscuta subgen. Grammica</taxon>
        <taxon>Cuscuta sect. Cleistogrammica</taxon>
    </lineage>
</organism>
<dbReference type="Gene3D" id="2.40.50.140">
    <property type="entry name" value="Nucleic acid-binding proteins"/>
    <property type="match status" value="1"/>
</dbReference>
<dbReference type="GO" id="GO:0000781">
    <property type="term" value="C:chromosome, telomeric region"/>
    <property type="evidence" value="ECO:0007669"/>
    <property type="project" value="UniProtKB-SubCell"/>
</dbReference>
<dbReference type="PANTHER" id="PTHR13989:SF33">
    <property type="entry name" value="CST COMPLEX SUBUNIT STN1"/>
    <property type="match status" value="1"/>
</dbReference>
<keyword evidence="10" id="KW-1185">Reference proteome</keyword>
<keyword evidence="6" id="KW-0238">DNA-binding</keyword>
<dbReference type="GO" id="GO:0003677">
    <property type="term" value="F:DNA binding"/>
    <property type="evidence" value="ECO:0007669"/>
    <property type="project" value="UniProtKB-KW"/>
</dbReference>
<dbReference type="SUPFAM" id="SSF50249">
    <property type="entry name" value="Nucleic acid-binding proteins"/>
    <property type="match status" value="1"/>
</dbReference>
<comment type="caution">
    <text evidence="9">The sequence shown here is derived from an EMBL/GenBank/DDBJ whole genome shotgun (WGS) entry which is preliminary data.</text>
</comment>
<accession>A0A328D9Z8</accession>
<evidence type="ECO:0000256" key="1">
    <source>
        <dbReference type="ARBA" id="ARBA00004123"/>
    </source>
</evidence>
<gene>
    <name evidence="9" type="ORF">DM860_012089</name>
</gene>
<sequence>MPAISMFIIPAIFIWIFPDESRFHGGGPGMAAPASQIGTHVKILVFDLLNLSLNPTDSTFSDRNGVRFSRVECVGVVVSREFKPGRFLRLVIDDSTGCISCVLWLNQLSSPYFSRRSPPDVLAVASMAAKFSAEAQIGVLARIRGKINVFRGEVQITVADVFVERDPNFEILHWLDCVRLSRNC</sequence>
<dbReference type="GO" id="GO:0005634">
    <property type="term" value="C:nucleus"/>
    <property type="evidence" value="ECO:0007669"/>
    <property type="project" value="UniProtKB-SubCell"/>
</dbReference>
<evidence type="ECO:0000256" key="8">
    <source>
        <dbReference type="ARBA" id="ARBA00030039"/>
    </source>
</evidence>
<evidence type="ECO:0000313" key="10">
    <source>
        <dbReference type="Proteomes" id="UP000249390"/>
    </source>
</evidence>
<reference evidence="9 10" key="1">
    <citation type="submission" date="2018-06" db="EMBL/GenBank/DDBJ databases">
        <title>The Genome of Cuscuta australis (Dodder) Provides Insight into the Evolution of Plant Parasitism.</title>
        <authorList>
            <person name="Liu H."/>
        </authorList>
    </citation>
    <scope>NUCLEOTIDE SEQUENCE [LARGE SCALE GENOMIC DNA]</scope>
    <source>
        <strain evidence="10">cv. Yunnan</strain>
        <tissue evidence="9">Vines</tissue>
    </source>
</reference>
<dbReference type="AlphaFoldDB" id="A0A328D9Z8"/>
<evidence type="ECO:0000256" key="5">
    <source>
        <dbReference type="ARBA" id="ARBA00022895"/>
    </source>
</evidence>
<dbReference type="Proteomes" id="UP000249390">
    <property type="component" value="Unassembled WGS sequence"/>
</dbReference>
<evidence type="ECO:0000256" key="3">
    <source>
        <dbReference type="ARBA" id="ARBA00017411"/>
    </source>
</evidence>
<evidence type="ECO:0000256" key="2">
    <source>
        <dbReference type="ARBA" id="ARBA00004574"/>
    </source>
</evidence>
<dbReference type="InterPro" id="IPR012340">
    <property type="entry name" value="NA-bd_OB-fold"/>
</dbReference>
<name>A0A328D9Z8_9ASTE</name>
<dbReference type="InterPro" id="IPR040260">
    <property type="entry name" value="RFA2-like"/>
</dbReference>
<dbReference type="EMBL" id="NQVE01000175">
    <property type="protein sequence ID" value="RAL42306.1"/>
    <property type="molecule type" value="Genomic_DNA"/>
</dbReference>
<comment type="subcellular location">
    <subcellularLocation>
        <location evidence="2">Chromosome</location>
        <location evidence="2">Telomere</location>
    </subcellularLocation>
    <subcellularLocation>
        <location evidence="1">Nucleus</location>
    </subcellularLocation>
</comment>
<keyword evidence="7" id="KW-0539">Nucleus</keyword>
<evidence type="ECO:0000256" key="4">
    <source>
        <dbReference type="ARBA" id="ARBA00022454"/>
    </source>
</evidence>